<feature type="domain" description="VWFA" evidence="5">
    <location>
        <begin position="85"/>
        <end position="259"/>
    </location>
</feature>
<dbReference type="Proteomes" id="UP000886780">
    <property type="component" value="Unassembled WGS sequence"/>
</dbReference>
<dbReference type="Gene3D" id="3.40.50.410">
    <property type="entry name" value="von Willebrand factor, type A domain"/>
    <property type="match status" value="1"/>
</dbReference>
<dbReference type="InterPro" id="IPR000253">
    <property type="entry name" value="FHA_dom"/>
</dbReference>
<dbReference type="EMBL" id="DXEU01000149">
    <property type="protein sequence ID" value="HIX52823.1"/>
    <property type="molecule type" value="Genomic_DNA"/>
</dbReference>
<reference evidence="6" key="1">
    <citation type="journal article" date="2021" name="PeerJ">
        <title>Extensive microbial diversity within the chicken gut microbiome revealed by metagenomics and culture.</title>
        <authorList>
            <person name="Gilroy R."/>
            <person name="Ravi A."/>
            <person name="Getino M."/>
            <person name="Pursley I."/>
            <person name="Horton D.L."/>
            <person name="Alikhan N.F."/>
            <person name="Baker D."/>
            <person name="Gharbi K."/>
            <person name="Hall N."/>
            <person name="Watson M."/>
            <person name="Adriaenssens E.M."/>
            <person name="Foster-Nyarko E."/>
            <person name="Jarju S."/>
            <person name="Secka A."/>
            <person name="Antonio M."/>
            <person name="Oren A."/>
            <person name="Chaudhuri R.R."/>
            <person name="La Ragione R."/>
            <person name="Hildebrand F."/>
            <person name="Pallen M.J."/>
        </authorList>
    </citation>
    <scope>NUCLEOTIDE SEQUENCE</scope>
    <source>
        <strain evidence="6">ChiGjej4B4-12881</strain>
    </source>
</reference>
<evidence type="ECO:0000259" key="5">
    <source>
        <dbReference type="PROSITE" id="PS50234"/>
    </source>
</evidence>
<evidence type="ECO:0000256" key="2">
    <source>
        <dbReference type="SAM" id="Phobius"/>
    </source>
</evidence>
<reference evidence="6" key="2">
    <citation type="submission" date="2021-04" db="EMBL/GenBank/DDBJ databases">
        <authorList>
            <person name="Gilroy R."/>
        </authorList>
    </citation>
    <scope>NUCLEOTIDE SEQUENCE</scope>
    <source>
        <strain evidence="6">ChiGjej4B4-12881</strain>
    </source>
</reference>
<proteinExistence type="predicted"/>
<dbReference type="PROSITE" id="PS50006">
    <property type="entry name" value="FHA_DOMAIN"/>
    <property type="match status" value="1"/>
</dbReference>
<keyword evidence="1 3" id="KW-0732">Signal</keyword>
<feature type="signal peptide" evidence="3">
    <location>
        <begin position="1"/>
        <end position="24"/>
    </location>
</feature>
<evidence type="ECO:0000256" key="1">
    <source>
        <dbReference type="ARBA" id="ARBA00022729"/>
    </source>
</evidence>
<keyword evidence="2" id="KW-0812">Transmembrane</keyword>
<dbReference type="SMART" id="SM00240">
    <property type="entry name" value="FHA"/>
    <property type="match status" value="1"/>
</dbReference>
<keyword evidence="2" id="KW-0472">Membrane</keyword>
<dbReference type="CDD" id="cd00060">
    <property type="entry name" value="FHA"/>
    <property type="match status" value="1"/>
</dbReference>
<name>A0A9D2AWS9_9FIRM</name>
<feature type="transmembrane region" description="Helical" evidence="2">
    <location>
        <begin position="415"/>
        <end position="435"/>
    </location>
</feature>
<evidence type="ECO:0000256" key="3">
    <source>
        <dbReference type="SAM" id="SignalP"/>
    </source>
</evidence>
<evidence type="ECO:0000259" key="4">
    <source>
        <dbReference type="PROSITE" id="PS50006"/>
    </source>
</evidence>
<dbReference type="InterPro" id="IPR002035">
    <property type="entry name" value="VWF_A"/>
</dbReference>
<evidence type="ECO:0000313" key="6">
    <source>
        <dbReference type="EMBL" id="HIX52823.1"/>
    </source>
</evidence>
<dbReference type="PANTHER" id="PTHR23308">
    <property type="entry name" value="NUCLEAR INHIBITOR OF PROTEIN PHOSPHATASE-1"/>
    <property type="match status" value="1"/>
</dbReference>
<dbReference type="Gene3D" id="2.60.40.1220">
    <property type="match status" value="1"/>
</dbReference>
<evidence type="ECO:0000313" key="7">
    <source>
        <dbReference type="Proteomes" id="UP000886780"/>
    </source>
</evidence>
<protein>
    <submittedName>
        <fullName evidence="6">FHA domain-containing protein</fullName>
    </submittedName>
</protein>
<dbReference type="InterPro" id="IPR036465">
    <property type="entry name" value="vWFA_dom_sf"/>
</dbReference>
<keyword evidence="2" id="KW-1133">Transmembrane helix</keyword>
<dbReference type="SUPFAM" id="SSF53300">
    <property type="entry name" value="vWA-like"/>
    <property type="match status" value="1"/>
</dbReference>
<dbReference type="InterPro" id="IPR008984">
    <property type="entry name" value="SMAD_FHA_dom_sf"/>
</dbReference>
<dbReference type="SMART" id="SM00327">
    <property type="entry name" value="VWA"/>
    <property type="match status" value="1"/>
</dbReference>
<dbReference type="Pfam" id="PF00498">
    <property type="entry name" value="FHA"/>
    <property type="match status" value="1"/>
</dbReference>
<organism evidence="6 7">
    <name type="scientific">Candidatus Lachnoclostridium stercoripullorum</name>
    <dbReference type="NCBI Taxonomy" id="2838635"/>
    <lineage>
        <taxon>Bacteria</taxon>
        <taxon>Bacillati</taxon>
        <taxon>Bacillota</taxon>
        <taxon>Clostridia</taxon>
        <taxon>Lachnospirales</taxon>
        <taxon>Lachnospiraceae</taxon>
    </lineage>
</organism>
<dbReference type="Pfam" id="PF00092">
    <property type="entry name" value="VWA"/>
    <property type="match status" value="1"/>
</dbReference>
<dbReference type="InterPro" id="IPR014755">
    <property type="entry name" value="Cu-Rt/internalin_Ig-like"/>
</dbReference>
<feature type="domain" description="FHA" evidence="4">
    <location>
        <begin position="495"/>
        <end position="544"/>
    </location>
</feature>
<accession>A0A9D2AWS9</accession>
<dbReference type="AlphaFoldDB" id="A0A9D2AWS9"/>
<dbReference type="SUPFAM" id="SSF49879">
    <property type="entry name" value="SMAD/FHA domain"/>
    <property type="match status" value="1"/>
</dbReference>
<dbReference type="PROSITE" id="PS50234">
    <property type="entry name" value="VWFA"/>
    <property type="match status" value="1"/>
</dbReference>
<gene>
    <name evidence="6" type="ORF">IAA28_08455</name>
</gene>
<sequence length="567" mass="61849">MGRRMRWLPAVLALSLFAAQPVQADETPGQEDSPRLEQVYLNMPEITVYGYGLEEAGASPEAWLGDERLTPVSASSFSETGEGVSYYVLLDVSNSIPESYFNQLKEGICDFWDGLAAGDTATLVTFGESVKVLQEAGAGTDAVRESLQSVDNIDNRTMLFEAVSQAADLADRSQGASCRRKAFIVISDGEDVAVGEKRAQEALDELKEKGIPVYGACIRDTALDHINSFGEFARRSGGDVHVFEADQARGVLEEIRGELTQAEVLEFAAPTNRITNEYETFSLRIQGQDAPLTREVLSCRWIPDEEAPVILEAVKGEERQILVTFSEPVSGADQTSAYTLTRRGETVVIQSAVYAAERRDQVVLTAAEPLNRGEYALSCQGVRDDSQEQNLVSGDFTFELSTGDPQPGIDPGSQAVLFGCLLAAAAVIIAAVVVVRRNQKAKEVIVVDGQSITASSVSVKQHVTTGQPEKKTFWMVVSVEGRNPKKMELSIDRSLIVGRADICDLYFDDGRMSRQHFALEWDGSSMYVTDLNTTNGTTVNGVKITGRRRLEPGDRICAGAEEMEISW</sequence>
<feature type="chain" id="PRO_5039600609" evidence="3">
    <location>
        <begin position="25"/>
        <end position="567"/>
    </location>
</feature>
<dbReference type="InterPro" id="IPR050923">
    <property type="entry name" value="Cell_Proc_Reg/RNA_Proc"/>
</dbReference>
<dbReference type="Gene3D" id="2.60.200.20">
    <property type="match status" value="1"/>
</dbReference>
<dbReference type="CDD" id="cd00198">
    <property type="entry name" value="vWFA"/>
    <property type="match status" value="1"/>
</dbReference>
<comment type="caution">
    <text evidence="6">The sequence shown here is derived from an EMBL/GenBank/DDBJ whole genome shotgun (WGS) entry which is preliminary data.</text>
</comment>